<evidence type="ECO:0000259" key="7">
    <source>
        <dbReference type="PROSITE" id="PS50863"/>
    </source>
</evidence>
<dbReference type="EMBL" id="OZ021745">
    <property type="protein sequence ID" value="CAK9312705.1"/>
    <property type="molecule type" value="Genomic_DNA"/>
</dbReference>
<dbReference type="InterPro" id="IPR005508">
    <property type="entry name" value="At2g31720-like"/>
</dbReference>
<protein>
    <recommendedName>
        <fullName evidence="7">TF-B3 domain-containing protein</fullName>
    </recommendedName>
</protein>
<feature type="region of interest" description="Disordered" evidence="6">
    <location>
        <begin position="56"/>
        <end position="85"/>
    </location>
</feature>
<feature type="compositionally biased region" description="Basic residues" evidence="6">
    <location>
        <begin position="58"/>
        <end position="75"/>
    </location>
</feature>
<evidence type="ECO:0000256" key="4">
    <source>
        <dbReference type="ARBA" id="ARBA00023163"/>
    </source>
</evidence>
<dbReference type="PANTHER" id="PTHR31541:SF60">
    <property type="entry name" value="TF-B3 DOMAIN-CONTAINING PROTEIN"/>
    <property type="match status" value="1"/>
</dbReference>
<keyword evidence="4" id="KW-0804">Transcription</keyword>
<comment type="subcellular location">
    <subcellularLocation>
        <location evidence="1">Nucleus</location>
    </subcellularLocation>
</comment>
<dbReference type="Pfam" id="PF03754">
    <property type="entry name" value="At2g31720-like"/>
    <property type="match status" value="1"/>
</dbReference>
<accession>A0ABP0XX18</accession>
<dbReference type="InterPro" id="IPR003340">
    <property type="entry name" value="B3_DNA-bd"/>
</dbReference>
<evidence type="ECO:0000256" key="1">
    <source>
        <dbReference type="ARBA" id="ARBA00004123"/>
    </source>
</evidence>
<evidence type="ECO:0000256" key="3">
    <source>
        <dbReference type="ARBA" id="ARBA00023125"/>
    </source>
</evidence>
<evidence type="ECO:0000256" key="6">
    <source>
        <dbReference type="SAM" id="MobiDB-lite"/>
    </source>
</evidence>
<dbReference type="PANTHER" id="PTHR31541">
    <property type="entry name" value="B3 DOMAIN PLANT PROTEIN-RELATED"/>
    <property type="match status" value="1"/>
</dbReference>
<feature type="domain" description="TF-B3" evidence="7">
    <location>
        <begin position="127"/>
        <end position="227"/>
    </location>
</feature>
<dbReference type="CDD" id="cd10017">
    <property type="entry name" value="B3_DNA"/>
    <property type="match status" value="1"/>
</dbReference>
<dbReference type="SUPFAM" id="SSF101936">
    <property type="entry name" value="DNA-binding pseudobarrel domain"/>
    <property type="match status" value="1"/>
</dbReference>
<keyword evidence="3" id="KW-0238">DNA-binding</keyword>
<gene>
    <name evidence="8" type="ORF">CITCOLO1_LOCUS4409</name>
</gene>
<dbReference type="PROSITE" id="PS50863">
    <property type="entry name" value="B3"/>
    <property type="match status" value="1"/>
</dbReference>
<evidence type="ECO:0000313" key="8">
    <source>
        <dbReference type="EMBL" id="CAK9312705.1"/>
    </source>
</evidence>
<keyword evidence="9" id="KW-1185">Reference proteome</keyword>
<name>A0ABP0XX18_9ROSI</name>
<evidence type="ECO:0000313" key="9">
    <source>
        <dbReference type="Proteomes" id="UP001642487"/>
    </source>
</evidence>
<proteinExistence type="predicted"/>
<dbReference type="Gene3D" id="2.40.330.10">
    <property type="entry name" value="DNA-binding pseudobarrel domain"/>
    <property type="match status" value="1"/>
</dbReference>
<keyword evidence="2" id="KW-0805">Transcription regulation</keyword>
<reference evidence="8 9" key="1">
    <citation type="submission" date="2024-03" db="EMBL/GenBank/DDBJ databases">
        <authorList>
            <person name="Gkanogiannis A."/>
            <person name="Becerra Lopez-Lavalle L."/>
        </authorList>
    </citation>
    <scope>NUCLEOTIDE SEQUENCE [LARGE SCALE GENOMIC DNA]</scope>
</reference>
<dbReference type="InterPro" id="IPR015300">
    <property type="entry name" value="DNA-bd_pseudobarrel_sf"/>
</dbReference>
<organism evidence="8 9">
    <name type="scientific">Citrullus colocynthis</name>
    <name type="common">colocynth</name>
    <dbReference type="NCBI Taxonomy" id="252529"/>
    <lineage>
        <taxon>Eukaryota</taxon>
        <taxon>Viridiplantae</taxon>
        <taxon>Streptophyta</taxon>
        <taxon>Embryophyta</taxon>
        <taxon>Tracheophyta</taxon>
        <taxon>Spermatophyta</taxon>
        <taxon>Magnoliopsida</taxon>
        <taxon>eudicotyledons</taxon>
        <taxon>Gunneridae</taxon>
        <taxon>Pentapetalae</taxon>
        <taxon>rosids</taxon>
        <taxon>fabids</taxon>
        <taxon>Cucurbitales</taxon>
        <taxon>Cucurbitaceae</taxon>
        <taxon>Benincaseae</taxon>
        <taxon>Citrullus</taxon>
    </lineage>
</organism>
<evidence type="ECO:0000256" key="5">
    <source>
        <dbReference type="ARBA" id="ARBA00023242"/>
    </source>
</evidence>
<dbReference type="Proteomes" id="UP001642487">
    <property type="component" value="Chromosome 11"/>
</dbReference>
<evidence type="ECO:0000256" key="2">
    <source>
        <dbReference type="ARBA" id="ARBA00023015"/>
    </source>
</evidence>
<keyword evidence="5" id="KW-0539">Nucleus</keyword>
<sequence>MGVGMIQQHHPPGFINGVHIPRRRRSCSVESKPEDDGASISTMEAATIMIAMANGGFCKRKRKKSPTAKQRKKSRGKEMELGKSPAEMPAAMRDGIVGKGGYEIELVIEKKLEESDVNRNHGRLSLPAKKVRREFLREEERKVLDEENGNKKKMKNGMEVAIVDSVLRESSMRLKKWKIGGGKAYCLMNNWNSFVVENGLRSGDFIQLWSFRIINSGRLCFAIAKLSNLL</sequence>